<protein>
    <recommendedName>
        <fullName evidence="3">Supervillin</fullName>
    </recommendedName>
</protein>
<feature type="compositionally biased region" description="Basic and acidic residues" evidence="1">
    <location>
        <begin position="931"/>
        <end position="954"/>
    </location>
</feature>
<feature type="compositionally biased region" description="Polar residues" evidence="1">
    <location>
        <begin position="639"/>
        <end position="651"/>
    </location>
</feature>
<feature type="compositionally biased region" description="Basic and acidic residues" evidence="1">
    <location>
        <begin position="148"/>
        <end position="157"/>
    </location>
</feature>
<feature type="region of interest" description="Disordered" evidence="1">
    <location>
        <begin position="776"/>
        <end position="1013"/>
    </location>
</feature>
<feature type="compositionally biased region" description="Polar residues" evidence="1">
    <location>
        <begin position="180"/>
        <end position="189"/>
    </location>
</feature>
<feature type="region of interest" description="Disordered" evidence="1">
    <location>
        <begin position="699"/>
        <end position="763"/>
    </location>
</feature>
<feature type="compositionally biased region" description="Low complexity" evidence="1">
    <location>
        <begin position="263"/>
        <end position="276"/>
    </location>
</feature>
<dbReference type="EMBL" id="GECZ01031855">
    <property type="protein sequence ID" value="JAS37914.1"/>
    <property type="molecule type" value="Transcribed_RNA"/>
</dbReference>
<feature type="compositionally biased region" description="Low complexity" evidence="1">
    <location>
        <begin position="998"/>
        <end position="1010"/>
    </location>
</feature>
<feature type="region of interest" description="Disordered" evidence="1">
    <location>
        <begin position="1139"/>
        <end position="1257"/>
    </location>
</feature>
<feature type="region of interest" description="Disordered" evidence="1">
    <location>
        <begin position="39"/>
        <end position="422"/>
    </location>
</feature>
<feature type="compositionally biased region" description="Basic and acidic residues" evidence="1">
    <location>
        <begin position="84"/>
        <end position="96"/>
    </location>
</feature>
<evidence type="ECO:0008006" key="3">
    <source>
        <dbReference type="Google" id="ProtNLM"/>
    </source>
</evidence>
<feature type="region of interest" description="Disordered" evidence="1">
    <location>
        <begin position="609"/>
        <end position="682"/>
    </location>
</feature>
<feature type="non-terminal residue" evidence="2">
    <location>
        <position position="1386"/>
    </location>
</feature>
<feature type="compositionally biased region" description="Low complexity" evidence="1">
    <location>
        <begin position="225"/>
        <end position="247"/>
    </location>
</feature>
<feature type="compositionally biased region" description="Basic residues" evidence="1">
    <location>
        <begin position="703"/>
        <end position="713"/>
    </location>
</feature>
<reference evidence="2" key="1">
    <citation type="submission" date="2015-11" db="EMBL/GenBank/DDBJ databases">
        <title>De novo transcriptome assembly of four potential Pierce s Disease insect vectors from Arizona vineyards.</title>
        <authorList>
            <person name="Tassone E.E."/>
        </authorList>
    </citation>
    <scope>NUCLEOTIDE SEQUENCE</scope>
</reference>
<accession>A0A1B6EJ15</accession>
<sequence length="1386" mass="151651">MVAQLQSVQLSDWMDPAEAARQQRIARYKEERRRQLDAQYGRLQDSASSSSSGGGVTIRSTRASRLRSAAVAAVPDGGKTAVTPRRELGSEKKDVNGRLGPATPSPEVAKEKSPLTLSDTSSSPGPRKERDKSAKRKSNLNRSLNAEPVKDSPEDVVRRRRSVGASPAQSPAKSPRATPAHTSATATESDTPRPFSCRTYKRITPPRESPRHKPRSNSGLLERQSSSSPPASETAPAPASAVNGVSSPPDPAEPPEVPPEPSSLPDVVVLPSRPSSILKKKSLDETSSTAPPAAVFGKPVSILKRKTSQEEGSTTTSQPVTFSPSVVEPTARRQGILKKHCSLDEGSAGAGVLARRSASPDKPILKQQRRSSLEDLRRRTHSPEPQSILKRKTSRDEAMEASVSSEPQGILKRKTSSSTGPVHVTIAESVILAVAGEDSLTDDHVRPILKKKTSLCEEPPGVSQDAGQGTEAPRPILKKKSSSETEDGEEKPMKPILKSRRDSGRVSEGRNSFTDHETQEGRADERPLQNGIESRDESLSAFSARAESSSPERSVVVRRLGKSYDADFLPKRRSFDSWVRFKDDQGEESHGRTSLSVAERVMNMESFLASEVQRPRSMSPTQIKGASSRRRDKERCRTQPITIQELSNSRSWSKEEWAAQAADKSQTMEQEEPHALARSDSVSARASLFEAHLKQIEDEAKSKRVLRGSAARRVKLDPSRFQTQPVTQGEVEEAKRVSANEATKPSSEGEDDPNDPSKLSLAERVQLFNRKMVNERGVLRSARYKTQPVTPDELEKAQRLTPISRTASSVLVSGILKNLTEKNEGPKSKVKVSSESDEENMSEPSSPQKRGILKSPSQGWRVSKSEVEESLSVNLKSVLKKENKKSAEPERKSKDLHSILKVSRDKESSSSEETETESEDDKPNANSDLIDLLHKVEAQARGERRISTSPERKKATLVMSNNKKAEEPDKLMNLKNLDQGKENYDVTRRIRRKRADGAELSEGDSSSSGGREVRKIIANEAIARRRQAGLAREAAERVKKNTAEGALSKSRSHSAMNGDVVVRPPSGAEPSPLRRCRTQPMDECDEPVTNGVSIAQRLQALQKSGQTDWKKRISRLNPEEELPTTISINAAAEVLKERLTAAPKSPPDAPLSTTPLDERLGLLESSTQGWRRRVNPSDATQFSVAGRMAAVPPSPLPSPAAERKKKIPKPERFRSKGSASKDAQSMPTSPEVETTSGIFKRSISAPGDDDKISLSSAEGDSVVGPLVSVPKAFDDDFSNFFASSATDERIELRDEDLETVTSSTSQLLVQRRRVKIQRRHGASSNPVKALAARTDLRTEYVEVKSGVAHREEKRLRVEKLAKNSSMAVEALAGLASQEDFAAVQLR</sequence>
<feature type="compositionally biased region" description="Polar residues" evidence="1">
    <location>
        <begin position="616"/>
        <end position="625"/>
    </location>
</feature>
<feature type="compositionally biased region" description="Polar residues" evidence="1">
    <location>
        <begin position="1217"/>
        <end position="1237"/>
    </location>
</feature>
<organism evidence="2">
    <name type="scientific">Cuerna arida</name>
    <dbReference type="NCBI Taxonomy" id="1464854"/>
    <lineage>
        <taxon>Eukaryota</taxon>
        <taxon>Metazoa</taxon>
        <taxon>Ecdysozoa</taxon>
        <taxon>Arthropoda</taxon>
        <taxon>Hexapoda</taxon>
        <taxon>Insecta</taxon>
        <taxon>Pterygota</taxon>
        <taxon>Neoptera</taxon>
        <taxon>Paraneoptera</taxon>
        <taxon>Hemiptera</taxon>
        <taxon>Auchenorrhyncha</taxon>
        <taxon>Membracoidea</taxon>
        <taxon>Cicadellidae</taxon>
        <taxon>Cicadellinae</taxon>
        <taxon>Proconiini</taxon>
        <taxon>Cuerna</taxon>
    </lineage>
</organism>
<name>A0A1B6EJ15_9HEMI</name>
<feature type="compositionally biased region" description="Polar residues" evidence="1">
    <location>
        <begin position="801"/>
        <end position="811"/>
    </location>
</feature>
<feature type="compositionally biased region" description="Low complexity" evidence="1">
    <location>
        <begin position="59"/>
        <end position="73"/>
    </location>
</feature>
<evidence type="ECO:0000256" key="1">
    <source>
        <dbReference type="SAM" id="MobiDB-lite"/>
    </source>
</evidence>
<feature type="compositionally biased region" description="Basic and acidic residues" evidence="1">
    <location>
        <begin position="1033"/>
        <end position="1042"/>
    </location>
</feature>
<feature type="compositionally biased region" description="Basic and acidic residues" evidence="1">
    <location>
        <begin position="963"/>
        <end position="988"/>
    </location>
</feature>
<feature type="compositionally biased region" description="Pro residues" evidence="1">
    <location>
        <begin position="248"/>
        <end position="262"/>
    </location>
</feature>
<evidence type="ECO:0000313" key="2">
    <source>
        <dbReference type="EMBL" id="JAS37914.1"/>
    </source>
</evidence>
<feature type="region of interest" description="Disordered" evidence="1">
    <location>
        <begin position="451"/>
        <end position="555"/>
    </location>
</feature>
<feature type="compositionally biased region" description="Basic and acidic residues" evidence="1">
    <location>
        <begin position="499"/>
        <end position="538"/>
    </location>
</feature>
<proteinExistence type="predicted"/>
<feature type="compositionally biased region" description="Basic and acidic residues" evidence="1">
    <location>
        <begin position="879"/>
        <end position="909"/>
    </location>
</feature>
<gene>
    <name evidence="2" type="ORF">g.42761</name>
</gene>
<feature type="compositionally biased region" description="Low complexity" evidence="1">
    <location>
        <begin position="114"/>
        <end position="124"/>
    </location>
</feature>
<feature type="compositionally biased region" description="Acidic residues" evidence="1">
    <location>
        <begin position="910"/>
        <end position="920"/>
    </location>
</feature>
<feature type="compositionally biased region" description="Low complexity" evidence="1">
    <location>
        <begin position="539"/>
        <end position="555"/>
    </location>
</feature>
<feature type="region of interest" description="Disordered" evidence="1">
    <location>
        <begin position="1030"/>
        <end position="1087"/>
    </location>
</feature>